<name>A0ACC1N6A6_9HYPO</name>
<evidence type="ECO:0000313" key="2">
    <source>
        <dbReference type="Proteomes" id="UP001143910"/>
    </source>
</evidence>
<accession>A0ACC1N6A6</accession>
<evidence type="ECO:0000313" key="1">
    <source>
        <dbReference type="EMBL" id="KAJ2974812.1"/>
    </source>
</evidence>
<keyword evidence="2" id="KW-1185">Reference proteome</keyword>
<reference evidence="1" key="1">
    <citation type="submission" date="2022-08" db="EMBL/GenBank/DDBJ databases">
        <title>Genome Sequence of Lecanicillium fungicola.</title>
        <authorList>
            <person name="Buettner E."/>
        </authorList>
    </citation>
    <scope>NUCLEOTIDE SEQUENCE</scope>
    <source>
        <strain evidence="1">Babe33</strain>
    </source>
</reference>
<gene>
    <name evidence="1" type="ORF">NQ176_g5862</name>
</gene>
<comment type="caution">
    <text evidence="1">The sequence shown here is derived from an EMBL/GenBank/DDBJ whole genome shotgun (WGS) entry which is preliminary data.</text>
</comment>
<sequence>MYPYKSLSKENGELRLIRLRDGCTPSSDDYDFEMIYVSLDSLIPYHAVSYTWGSSEAVNSVNIDGHAAVISGNLHYALRQIFTVLQPGKWLWIDSLCINQLDAVEKSWQVAQMGRVFEAAELVYVCMGPAADDSDLLIEFLTLFGNEAVQADLFSIGFSPVDTRDPAQTKTAAPL</sequence>
<dbReference type="EMBL" id="JANJQO010000783">
    <property type="protein sequence ID" value="KAJ2974812.1"/>
    <property type="molecule type" value="Genomic_DNA"/>
</dbReference>
<dbReference type="Proteomes" id="UP001143910">
    <property type="component" value="Unassembled WGS sequence"/>
</dbReference>
<proteinExistence type="predicted"/>
<organism evidence="1 2">
    <name type="scientific">Zarea fungicola</name>
    <dbReference type="NCBI Taxonomy" id="93591"/>
    <lineage>
        <taxon>Eukaryota</taxon>
        <taxon>Fungi</taxon>
        <taxon>Dikarya</taxon>
        <taxon>Ascomycota</taxon>
        <taxon>Pezizomycotina</taxon>
        <taxon>Sordariomycetes</taxon>
        <taxon>Hypocreomycetidae</taxon>
        <taxon>Hypocreales</taxon>
        <taxon>Cordycipitaceae</taxon>
        <taxon>Zarea</taxon>
    </lineage>
</organism>
<protein>
    <submittedName>
        <fullName evidence="1">Uncharacterized protein</fullName>
    </submittedName>
</protein>